<dbReference type="Gene3D" id="3.40.50.150">
    <property type="entry name" value="Vaccinia Virus protein VP39"/>
    <property type="match status" value="1"/>
</dbReference>
<sequence length="279" mass="31688">MSVAQTNLWFTELQNDNLTIGLRIEKTIHSEKTEYQQLDVYKTVQYGNLLVLDGCIMTTDKDEFVYHEMLAHVPLHTHPNPKSVLVVGGGDGGIIREVIKHPSVERAVLAEIDGRVVEASKMYFPHIASGLSDPRVDVQIVDGIRYVEEHPNEFDVILIDSTDPVGPAVGLFQRPFYESVFRALKEDGLMAAQTESPFINQDLIRQVYGDVRATFPIVKLYLAYVPTYPTGMWSFTLGSKKYRPQDVREVRVHDTKYYNRDIHHASLVLPNFVKELVGE</sequence>
<feature type="binding site" evidence="4">
    <location>
        <begin position="142"/>
        <end position="143"/>
    </location>
    <ligand>
        <name>S-methyl-5'-thioadenosine</name>
        <dbReference type="ChEBI" id="CHEBI:17509"/>
    </ligand>
</feature>
<comment type="function">
    <text evidence="4">Catalyzes the irreversible transfer of a propylamine group from the amino donor S-adenosylmethioninamine (decarboxy-AdoMet) to putrescine (1,4-diaminobutane) to yield spermidine.</text>
</comment>
<dbReference type="InterPro" id="IPR030374">
    <property type="entry name" value="PABS"/>
</dbReference>
<comment type="catalytic activity">
    <reaction evidence="4 7">
        <text>S-adenosyl 3-(methylsulfanyl)propylamine + putrescine = S-methyl-5'-thioadenosine + spermidine + H(+)</text>
        <dbReference type="Rhea" id="RHEA:12721"/>
        <dbReference type="ChEBI" id="CHEBI:15378"/>
        <dbReference type="ChEBI" id="CHEBI:17509"/>
        <dbReference type="ChEBI" id="CHEBI:57443"/>
        <dbReference type="ChEBI" id="CHEBI:57834"/>
        <dbReference type="ChEBI" id="CHEBI:326268"/>
        <dbReference type="EC" id="2.5.1.16"/>
    </reaction>
</comment>
<keyword evidence="10" id="KW-1185">Reference proteome</keyword>
<evidence type="ECO:0000256" key="7">
    <source>
        <dbReference type="RuleBase" id="RU003837"/>
    </source>
</evidence>
<feature type="binding site" evidence="4">
    <location>
        <position position="36"/>
    </location>
    <ligand>
        <name>S-methyl-5'-thioadenosine</name>
        <dbReference type="ChEBI" id="CHEBI:17509"/>
    </ligand>
</feature>
<dbReference type="PANTHER" id="PTHR11558">
    <property type="entry name" value="SPERMIDINE/SPERMINE SYNTHASE"/>
    <property type="match status" value="1"/>
</dbReference>
<dbReference type="Pfam" id="PF17284">
    <property type="entry name" value="Spermine_synt_N"/>
    <property type="match status" value="1"/>
</dbReference>
<dbReference type="Proteomes" id="UP000642910">
    <property type="component" value="Unassembled WGS sequence"/>
</dbReference>
<comment type="pathway">
    <text evidence="4">Amine and polyamine biosynthesis; spermidine biosynthesis; spermidine from putrescine: step 1/1.</text>
</comment>
<dbReference type="Gene3D" id="2.30.140.10">
    <property type="entry name" value="Spermidine synthase, tetramerisation domain"/>
    <property type="match status" value="1"/>
</dbReference>
<dbReference type="NCBIfam" id="TIGR00417">
    <property type="entry name" value="speE"/>
    <property type="match status" value="1"/>
</dbReference>
<evidence type="ECO:0000256" key="1">
    <source>
        <dbReference type="ARBA" id="ARBA00007867"/>
    </source>
</evidence>
<feature type="binding site" evidence="4">
    <location>
        <position position="67"/>
    </location>
    <ligand>
        <name>spermidine</name>
        <dbReference type="ChEBI" id="CHEBI:57834"/>
    </ligand>
</feature>
<evidence type="ECO:0000259" key="8">
    <source>
        <dbReference type="PROSITE" id="PS51006"/>
    </source>
</evidence>
<feature type="binding site" evidence="4">
    <location>
        <position position="167"/>
    </location>
    <ligand>
        <name>S-methyl-5'-thioadenosine</name>
        <dbReference type="ChEBI" id="CHEBI:17509"/>
    </ligand>
</feature>
<evidence type="ECO:0000256" key="5">
    <source>
        <dbReference type="PROSITE-ProRule" id="PRU00354"/>
    </source>
</evidence>
<gene>
    <name evidence="4 9" type="primary">speE</name>
    <name evidence="9" type="ORF">IW967_01640</name>
</gene>
<organism evidence="9 10">
    <name type="scientific">Alicyclobacillus mali</name>
    <name type="common">ex Roth et al. 2021</name>
    <dbReference type="NCBI Taxonomy" id="1123961"/>
    <lineage>
        <taxon>Bacteria</taxon>
        <taxon>Bacillati</taxon>
        <taxon>Bacillota</taxon>
        <taxon>Bacilli</taxon>
        <taxon>Bacillales</taxon>
        <taxon>Alicyclobacillaceae</taxon>
        <taxon>Alicyclobacillus</taxon>
    </lineage>
</organism>
<keyword evidence="2 4" id="KW-0808">Transferase</keyword>
<feature type="binding site" evidence="4">
    <location>
        <begin position="160"/>
        <end position="163"/>
    </location>
    <ligand>
        <name>spermidine</name>
        <dbReference type="ChEBI" id="CHEBI:57834"/>
    </ligand>
</feature>
<dbReference type="InterPro" id="IPR029063">
    <property type="entry name" value="SAM-dependent_MTases_sf"/>
</dbReference>
<dbReference type="InterPro" id="IPR030373">
    <property type="entry name" value="PABS_CS"/>
</dbReference>
<dbReference type="SUPFAM" id="SSF53335">
    <property type="entry name" value="S-adenosyl-L-methionine-dependent methyltransferases"/>
    <property type="match status" value="1"/>
</dbReference>
<feature type="binding site" evidence="4">
    <location>
        <position position="111"/>
    </location>
    <ligand>
        <name>S-methyl-5'-thioadenosine</name>
        <dbReference type="ChEBI" id="CHEBI:17509"/>
    </ligand>
</feature>
<dbReference type="InterPro" id="IPR037163">
    <property type="entry name" value="Spermidine_synt_N_sf"/>
</dbReference>
<dbReference type="Pfam" id="PF01564">
    <property type="entry name" value="Spermine_synth"/>
    <property type="match status" value="1"/>
</dbReference>
<keyword evidence="3 4" id="KW-0620">Polyamine biosynthesis</keyword>
<accession>A0ABS0EZV9</accession>
<dbReference type="PANTHER" id="PTHR11558:SF11">
    <property type="entry name" value="SPERMIDINE SYNTHASE"/>
    <property type="match status" value="1"/>
</dbReference>
<keyword evidence="4 7" id="KW-0745">Spermidine biosynthesis</keyword>
<evidence type="ECO:0000256" key="3">
    <source>
        <dbReference type="ARBA" id="ARBA00023115"/>
    </source>
</evidence>
<dbReference type="NCBIfam" id="NF002010">
    <property type="entry name" value="PRK00811.1"/>
    <property type="match status" value="1"/>
</dbReference>
<dbReference type="GO" id="GO:0004766">
    <property type="term" value="F:spermidine synthase activity"/>
    <property type="evidence" value="ECO:0007669"/>
    <property type="project" value="UniProtKB-EC"/>
</dbReference>
<dbReference type="PROSITE" id="PS01330">
    <property type="entry name" value="PABS_1"/>
    <property type="match status" value="1"/>
</dbReference>
<evidence type="ECO:0000256" key="6">
    <source>
        <dbReference type="RuleBase" id="RU003836"/>
    </source>
</evidence>
<evidence type="ECO:0000313" key="10">
    <source>
        <dbReference type="Proteomes" id="UP000642910"/>
    </source>
</evidence>
<dbReference type="EMBL" id="JADPKZ010000022">
    <property type="protein sequence ID" value="MBF8376579.1"/>
    <property type="molecule type" value="Genomic_DNA"/>
</dbReference>
<comment type="subunit">
    <text evidence="4">Homodimer or homotetramer.</text>
</comment>
<comment type="similarity">
    <text evidence="1 4 6">Belongs to the spermidine/spermine synthase family.</text>
</comment>
<name>A0ABS0EZV9_9BACL</name>
<proteinExistence type="inferred from homology"/>
<dbReference type="RefSeq" id="WP_067846746.1">
    <property type="nucleotide sequence ID" value="NZ_JADPKZ010000022.1"/>
</dbReference>
<feature type="binding site" evidence="4">
    <location>
        <position position="91"/>
    </location>
    <ligand>
        <name>spermidine</name>
        <dbReference type="ChEBI" id="CHEBI:57834"/>
    </ligand>
</feature>
<evidence type="ECO:0000313" key="9">
    <source>
        <dbReference type="EMBL" id="MBF8376579.1"/>
    </source>
</evidence>
<dbReference type="InterPro" id="IPR001045">
    <property type="entry name" value="Spermi_synthase"/>
</dbReference>
<dbReference type="HAMAP" id="MF_00198">
    <property type="entry name" value="Spermidine_synth"/>
    <property type="match status" value="1"/>
</dbReference>
<dbReference type="EC" id="2.5.1.16" evidence="4"/>
<feature type="domain" description="PABS" evidence="8">
    <location>
        <begin position="7"/>
        <end position="240"/>
    </location>
</feature>
<evidence type="ECO:0000256" key="4">
    <source>
        <dbReference type="HAMAP-Rule" id="MF_00198"/>
    </source>
</evidence>
<reference evidence="9 10" key="1">
    <citation type="submission" date="2020-11" db="EMBL/GenBank/DDBJ databases">
        <title>Genomic insight of Alicyclobacillus mali FL 18 reveals a new arsenic-resistant strain, with potential in environmental biotechnology.</title>
        <authorList>
            <person name="Fiorentino G."/>
            <person name="Gallo G."/>
            <person name="Aulitto M."/>
        </authorList>
    </citation>
    <scope>NUCLEOTIDE SEQUENCE [LARGE SCALE GENOMIC DNA]</scope>
    <source>
        <strain evidence="9 10">FL 18</strain>
    </source>
</reference>
<feature type="active site" description="Proton acceptor" evidence="4 5">
    <location>
        <position position="160"/>
    </location>
</feature>
<evidence type="ECO:0000256" key="2">
    <source>
        <dbReference type="ARBA" id="ARBA00022679"/>
    </source>
</evidence>
<protein>
    <recommendedName>
        <fullName evidence="4">Polyamine aminopropyltransferase</fullName>
    </recommendedName>
    <alternativeName>
        <fullName evidence="4">Putrescine aminopropyltransferase</fullName>
        <shortName evidence="4">PAPT</shortName>
    </alternativeName>
    <alternativeName>
        <fullName evidence="4">Spermidine synthase</fullName>
        <shortName evidence="4">SPDS</shortName>
        <shortName evidence="4">SPDSY</shortName>
        <ecNumber evidence="4">2.5.1.16</ecNumber>
    </alternativeName>
</protein>
<dbReference type="PROSITE" id="PS51006">
    <property type="entry name" value="PABS_2"/>
    <property type="match status" value="1"/>
</dbReference>
<comment type="caution">
    <text evidence="9">The sequence shown here is derived from an EMBL/GenBank/DDBJ whole genome shotgun (WGS) entry which is preliminary data.</text>
</comment>
<dbReference type="InterPro" id="IPR035246">
    <property type="entry name" value="Spermidine_synt_N"/>
</dbReference>